<dbReference type="SUPFAM" id="SSF53649">
    <property type="entry name" value="Alkaline phosphatase-like"/>
    <property type="match status" value="1"/>
</dbReference>
<dbReference type="InterPro" id="IPR000917">
    <property type="entry name" value="Sulfatase_N"/>
</dbReference>
<dbReference type="RefSeq" id="WP_200390379.1">
    <property type="nucleotide sequence ID" value="NZ_JAENIO010000004.1"/>
</dbReference>
<evidence type="ECO:0000256" key="2">
    <source>
        <dbReference type="ARBA" id="ARBA00008779"/>
    </source>
</evidence>
<comment type="similarity">
    <text evidence="2">Belongs to the sulfatase family.</text>
</comment>
<evidence type="ECO:0000313" key="9">
    <source>
        <dbReference type="Proteomes" id="UP000604083"/>
    </source>
</evidence>
<dbReference type="PANTHER" id="PTHR45953">
    <property type="entry name" value="IDURONATE 2-SULFATASE"/>
    <property type="match status" value="1"/>
</dbReference>
<protein>
    <submittedName>
        <fullName evidence="8">Sulfatase</fullName>
    </submittedName>
</protein>
<dbReference type="GO" id="GO:0005737">
    <property type="term" value="C:cytoplasm"/>
    <property type="evidence" value="ECO:0007669"/>
    <property type="project" value="TreeGrafter"/>
</dbReference>
<keyword evidence="4" id="KW-0732">Signal</keyword>
<name>A0A934RLG6_9BACT</name>
<evidence type="ECO:0000313" key="8">
    <source>
        <dbReference type="EMBL" id="MBK1832945.1"/>
    </source>
</evidence>
<dbReference type="CDD" id="cd16030">
    <property type="entry name" value="iduronate-2-sulfatase"/>
    <property type="match status" value="1"/>
</dbReference>
<evidence type="ECO:0000256" key="6">
    <source>
        <dbReference type="ARBA" id="ARBA00022837"/>
    </source>
</evidence>
<evidence type="ECO:0000256" key="1">
    <source>
        <dbReference type="ARBA" id="ARBA00001913"/>
    </source>
</evidence>
<keyword evidence="5" id="KW-0378">Hydrolase</keyword>
<comment type="caution">
    <text evidence="8">The sequence shown here is derived from an EMBL/GenBank/DDBJ whole genome shotgun (WGS) entry which is preliminary data.</text>
</comment>
<keyword evidence="9" id="KW-1185">Reference proteome</keyword>
<dbReference type="AlphaFoldDB" id="A0A934RLG6"/>
<reference evidence="8" key="1">
    <citation type="submission" date="2021-01" db="EMBL/GenBank/DDBJ databases">
        <title>Modified the classification status of verrucomicrobia.</title>
        <authorList>
            <person name="Feng X."/>
        </authorList>
    </citation>
    <scope>NUCLEOTIDE SEQUENCE</scope>
    <source>
        <strain evidence="8">KCTC 12986</strain>
    </source>
</reference>
<dbReference type="InterPro" id="IPR017850">
    <property type="entry name" value="Alkaline_phosphatase_core_sf"/>
</dbReference>
<organism evidence="8 9">
    <name type="scientific">Roseibacillus ishigakijimensis</name>
    <dbReference type="NCBI Taxonomy" id="454146"/>
    <lineage>
        <taxon>Bacteria</taxon>
        <taxon>Pseudomonadati</taxon>
        <taxon>Verrucomicrobiota</taxon>
        <taxon>Verrucomicrobiia</taxon>
        <taxon>Verrucomicrobiales</taxon>
        <taxon>Verrucomicrobiaceae</taxon>
        <taxon>Roseibacillus</taxon>
    </lineage>
</organism>
<evidence type="ECO:0000256" key="3">
    <source>
        <dbReference type="ARBA" id="ARBA00022723"/>
    </source>
</evidence>
<accession>A0A934RLG6</accession>
<dbReference type="GO" id="GO:0046872">
    <property type="term" value="F:metal ion binding"/>
    <property type="evidence" value="ECO:0007669"/>
    <property type="project" value="UniProtKB-KW"/>
</dbReference>
<dbReference type="EMBL" id="JAENIO010000004">
    <property type="protein sequence ID" value="MBK1832945.1"/>
    <property type="molecule type" value="Genomic_DNA"/>
</dbReference>
<dbReference type="Proteomes" id="UP000604083">
    <property type="component" value="Unassembled WGS sequence"/>
</dbReference>
<dbReference type="InterPro" id="IPR035874">
    <property type="entry name" value="IDS"/>
</dbReference>
<gene>
    <name evidence="8" type="ORF">JIN78_02625</name>
</gene>
<proteinExistence type="inferred from homology"/>
<dbReference type="PANTHER" id="PTHR45953:SF1">
    <property type="entry name" value="IDURONATE 2-SULFATASE"/>
    <property type="match status" value="1"/>
</dbReference>
<dbReference type="Pfam" id="PF00884">
    <property type="entry name" value="Sulfatase"/>
    <property type="match status" value="1"/>
</dbReference>
<keyword evidence="6" id="KW-0106">Calcium</keyword>
<sequence length="471" mass="53019">MIKRFLFLLTTSGLLAAERPNVLLLCIDDLRPELASFGADYIQSPHIDALAARGRAFTRHYVQAPTCGASRYTLLTGRYGPYGNRSLFERGKKIAAGEEVSPSLPAWFREHGYTTVSVGKVSHHPGGRGGPDWDTEEEKEMPLSWDRHLMPTGPWQHPRGAMHGLANGEIRSQVHKGSMDVYQAFDGPDTSYPDGLILEESRKQLADLTDQDEPFFLAVGFIRPHLPFGAPAKYYEPYREAELPPTPHPEKPDWRSTWHDSGEFRGQYTTWGREPNEDAELALELRKHYAACVTYVDSMVGELLTQLEESPAGKNTIVVLWGDHGWHLGEHAIWGKHALFEESLRSPLIISHPDLTQPGKKTRALSETIDIYPTLCDLAGIAQPETLHGRSLRPQLEDPAASGQPALSYKHDVHSLRTDRYRLVLHEDGYAELYDERDREAKNIAADHPEVVNELSAKLHARLKDKPRSRE</sequence>
<evidence type="ECO:0000256" key="5">
    <source>
        <dbReference type="ARBA" id="ARBA00022801"/>
    </source>
</evidence>
<dbReference type="Gene3D" id="3.40.720.10">
    <property type="entry name" value="Alkaline Phosphatase, subunit A"/>
    <property type="match status" value="1"/>
</dbReference>
<comment type="cofactor">
    <cofactor evidence="1">
        <name>Ca(2+)</name>
        <dbReference type="ChEBI" id="CHEBI:29108"/>
    </cofactor>
</comment>
<dbReference type="GO" id="GO:0004423">
    <property type="term" value="F:iduronate-2-sulfatase activity"/>
    <property type="evidence" value="ECO:0007669"/>
    <property type="project" value="InterPro"/>
</dbReference>
<evidence type="ECO:0000259" key="7">
    <source>
        <dbReference type="Pfam" id="PF00884"/>
    </source>
</evidence>
<evidence type="ECO:0000256" key="4">
    <source>
        <dbReference type="ARBA" id="ARBA00022729"/>
    </source>
</evidence>
<keyword evidence="3" id="KW-0479">Metal-binding</keyword>
<feature type="domain" description="Sulfatase N-terminal" evidence="7">
    <location>
        <begin position="20"/>
        <end position="381"/>
    </location>
</feature>